<gene>
    <name evidence="2" type="ORF">Tco_0804042</name>
</gene>
<evidence type="ECO:0000256" key="1">
    <source>
        <dbReference type="SAM" id="SignalP"/>
    </source>
</evidence>
<dbReference type="Proteomes" id="UP001151760">
    <property type="component" value="Unassembled WGS sequence"/>
</dbReference>
<dbReference type="PANTHER" id="PTHR12550">
    <property type="entry name" value="HEPATOMA-DERIVED GROWTH FACTOR-RELATED"/>
    <property type="match status" value="1"/>
</dbReference>
<dbReference type="EMBL" id="BQNB010011935">
    <property type="protein sequence ID" value="GJS97074.1"/>
    <property type="molecule type" value="Genomic_DNA"/>
</dbReference>
<proteinExistence type="predicted"/>
<accession>A0ABQ5A392</accession>
<evidence type="ECO:0000313" key="3">
    <source>
        <dbReference type="Proteomes" id="UP001151760"/>
    </source>
</evidence>
<feature type="signal peptide" evidence="1">
    <location>
        <begin position="1"/>
        <end position="20"/>
    </location>
</feature>
<reference evidence="2" key="2">
    <citation type="submission" date="2022-01" db="EMBL/GenBank/DDBJ databases">
        <authorList>
            <person name="Yamashiro T."/>
            <person name="Shiraishi A."/>
            <person name="Satake H."/>
            <person name="Nakayama K."/>
        </authorList>
    </citation>
    <scope>NUCLEOTIDE SEQUENCE</scope>
</reference>
<keyword evidence="1" id="KW-0732">Signal</keyword>
<organism evidence="2 3">
    <name type="scientific">Tanacetum coccineum</name>
    <dbReference type="NCBI Taxonomy" id="301880"/>
    <lineage>
        <taxon>Eukaryota</taxon>
        <taxon>Viridiplantae</taxon>
        <taxon>Streptophyta</taxon>
        <taxon>Embryophyta</taxon>
        <taxon>Tracheophyta</taxon>
        <taxon>Spermatophyta</taxon>
        <taxon>Magnoliopsida</taxon>
        <taxon>eudicotyledons</taxon>
        <taxon>Gunneridae</taxon>
        <taxon>Pentapetalae</taxon>
        <taxon>asterids</taxon>
        <taxon>campanulids</taxon>
        <taxon>Asterales</taxon>
        <taxon>Asteraceae</taxon>
        <taxon>Asteroideae</taxon>
        <taxon>Anthemideae</taxon>
        <taxon>Anthemidinae</taxon>
        <taxon>Tanacetum</taxon>
    </lineage>
</organism>
<sequence length="172" mass="19391">MVAQCFCYLWLLNDLNICVSGEVGRLYPSVIRAVLPRLLLAVAPPGSSALENRRQCLKATRKNQMSARTVDHLLNKMGVQGGMVSRTVDENGVVRMKILVKRHELEQVLDRVAKKTDHVSIRHISRSPASKPLDQRLKDMKRMRILKSKQIKGDCHGSWRPALQSIPEAVAF</sequence>
<reference evidence="2" key="1">
    <citation type="journal article" date="2022" name="Int. J. Mol. Sci.">
        <title>Draft Genome of Tanacetum Coccineum: Genomic Comparison of Closely Related Tanacetum-Family Plants.</title>
        <authorList>
            <person name="Yamashiro T."/>
            <person name="Shiraishi A."/>
            <person name="Nakayama K."/>
            <person name="Satake H."/>
        </authorList>
    </citation>
    <scope>NUCLEOTIDE SEQUENCE</scope>
</reference>
<comment type="caution">
    <text evidence="2">The sequence shown here is derived from an EMBL/GenBank/DDBJ whole genome shotgun (WGS) entry which is preliminary data.</text>
</comment>
<keyword evidence="3" id="KW-1185">Reference proteome</keyword>
<name>A0ABQ5A392_9ASTR</name>
<protein>
    <submittedName>
        <fullName evidence="2">Uncharacterized protein</fullName>
    </submittedName>
</protein>
<dbReference type="PANTHER" id="PTHR12550:SF49">
    <property type="entry name" value="PROTEIN HUA2-LIKE 2-RELATED"/>
    <property type="match status" value="1"/>
</dbReference>
<evidence type="ECO:0000313" key="2">
    <source>
        <dbReference type="EMBL" id="GJS97074.1"/>
    </source>
</evidence>
<feature type="chain" id="PRO_5046220418" evidence="1">
    <location>
        <begin position="21"/>
        <end position="172"/>
    </location>
</feature>